<dbReference type="Pfam" id="PF20478">
    <property type="entry name" value="P2RX7_C"/>
    <property type="match status" value="1"/>
</dbReference>
<dbReference type="EMBL" id="JAOPHQ010003980">
    <property type="protein sequence ID" value="KAK0141193.1"/>
    <property type="molecule type" value="Genomic_DNA"/>
</dbReference>
<evidence type="ECO:0000313" key="5">
    <source>
        <dbReference type="Proteomes" id="UP001174136"/>
    </source>
</evidence>
<evidence type="ECO:0000256" key="1">
    <source>
        <dbReference type="SAM" id="MobiDB-lite"/>
    </source>
</evidence>
<evidence type="ECO:0000313" key="4">
    <source>
        <dbReference type="EMBL" id="KAK0141193.1"/>
    </source>
</evidence>
<dbReference type="InterPro" id="IPR046815">
    <property type="entry name" value="P2RX7_C"/>
</dbReference>
<accession>A0AA47MIZ7</accession>
<dbReference type="PANTHER" id="PTHR36981">
    <property type="entry name" value="ZGC:195170"/>
    <property type="match status" value="1"/>
</dbReference>
<organism evidence="4 5">
    <name type="scientific">Merluccius polli</name>
    <name type="common">Benguela hake</name>
    <name type="synonym">Merluccius cadenati</name>
    <dbReference type="NCBI Taxonomy" id="89951"/>
    <lineage>
        <taxon>Eukaryota</taxon>
        <taxon>Metazoa</taxon>
        <taxon>Chordata</taxon>
        <taxon>Craniata</taxon>
        <taxon>Vertebrata</taxon>
        <taxon>Euteleostomi</taxon>
        <taxon>Actinopterygii</taxon>
        <taxon>Neopterygii</taxon>
        <taxon>Teleostei</taxon>
        <taxon>Neoteleostei</taxon>
        <taxon>Acanthomorphata</taxon>
        <taxon>Zeiogadaria</taxon>
        <taxon>Gadariae</taxon>
        <taxon>Gadiformes</taxon>
        <taxon>Gadoidei</taxon>
        <taxon>Merlucciidae</taxon>
        <taxon>Merluccius</taxon>
    </lineage>
</organism>
<dbReference type="PANTHER" id="PTHR36981:SF1">
    <property type="entry name" value="P2X PURINORECEPTOR 7 INTRACELLULAR DOMAIN-CONTAINING PROTEIN"/>
    <property type="match status" value="1"/>
</dbReference>
<gene>
    <name evidence="4" type="ORF">N1851_021786</name>
    <name evidence="3" type="ORF">N1851_032473</name>
</gene>
<dbReference type="EMBL" id="JAOPHQ010006257">
    <property type="protein sequence ID" value="KAK0132605.1"/>
    <property type="molecule type" value="Genomic_DNA"/>
</dbReference>
<evidence type="ECO:0000313" key="3">
    <source>
        <dbReference type="EMBL" id="KAK0132605.1"/>
    </source>
</evidence>
<feature type="compositionally biased region" description="Low complexity" evidence="1">
    <location>
        <begin position="48"/>
        <end position="57"/>
    </location>
</feature>
<sequence length="221" mass="25314">MATFEDTDAFEDDEEFVVSSEPYLYEPEYTDEELIEMDAQRAERERAAAAAPAGAAAENRERTSGDWWCQCRKCVQLPTLDECFCCREWNLVIPQIQELELDTSFQDLDVSGSAPRDRAICITQHQDFPSLLNQGVLETFFSVDKINWKKKPRPDGPNGQLQYRLVAYRIVLEWGLKGTQLGRDNRRVLPSCVVTSIRNKYPSATGQYVGFREAQDALRLF</sequence>
<feature type="region of interest" description="Disordered" evidence="1">
    <location>
        <begin position="39"/>
        <end position="58"/>
    </location>
</feature>
<evidence type="ECO:0000259" key="2">
    <source>
        <dbReference type="Pfam" id="PF20478"/>
    </source>
</evidence>
<proteinExistence type="predicted"/>
<keyword evidence="5" id="KW-1185">Reference proteome</keyword>
<name>A0AA47MIZ7_MERPO</name>
<dbReference type="AlphaFoldDB" id="A0AA47MIZ7"/>
<comment type="caution">
    <text evidence="4">The sequence shown here is derived from an EMBL/GenBank/DDBJ whole genome shotgun (WGS) entry which is preliminary data.</text>
</comment>
<feature type="domain" description="P2X purinoreceptor 7 intracellular" evidence="2">
    <location>
        <begin position="121"/>
        <end position="212"/>
    </location>
</feature>
<dbReference type="Proteomes" id="UP001174136">
    <property type="component" value="Unassembled WGS sequence"/>
</dbReference>
<protein>
    <recommendedName>
        <fullName evidence="2">P2X purinoreceptor 7 intracellular domain-containing protein</fullName>
    </recommendedName>
</protein>
<reference evidence="4" key="1">
    <citation type="journal article" date="2023" name="Front. Mar. Sci.">
        <title>A new Merluccius polli reference genome to investigate the effects of global change in West African waters.</title>
        <authorList>
            <person name="Mateo J.L."/>
            <person name="Blanco-Fernandez C."/>
            <person name="Garcia-Vazquez E."/>
            <person name="Machado-Schiaffino G."/>
        </authorList>
    </citation>
    <scope>NUCLEOTIDE SEQUENCE</scope>
    <source>
        <strain evidence="4">C29</strain>
        <tissue evidence="4">Fin</tissue>
    </source>
</reference>